<dbReference type="PANTHER" id="PTHR34386:SF1">
    <property type="entry name" value="GLUTAREDOXIN-LIKE PROTEIN NRDH"/>
    <property type="match status" value="1"/>
</dbReference>
<keyword evidence="3" id="KW-1185">Reference proteome</keyword>
<dbReference type="RefSeq" id="WP_101652212.1">
    <property type="nucleotide sequence ID" value="NZ_PGVE01000107.1"/>
</dbReference>
<dbReference type="Proteomes" id="UP000234950">
    <property type="component" value="Unassembled WGS sequence"/>
</dbReference>
<organism evidence="2 3">
    <name type="scientific">Neobacillus cucumis</name>
    <dbReference type="NCBI Taxonomy" id="1740721"/>
    <lineage>
        <taxon>Bacteria</taxon>
        <taxon>Bacillati</taxon>
        <taxon>Bacillota</taxon>
        <taxon>Bacilli</taxon>
        <taxon>Bacillales</taxon>
        <taxon>Bacillaceae</taxon>
        <taxon>Neobacillus</taxon>
    </lineage>
</organism>
<feature type="domain" description="Glutaredoxin" evidence="1">
    <location>
        <begin position="6"/>
        <end position="64"/>
    </location>
</feature>
<evidence type="ECO:0000259" key="1">
    <source>
        <dbReference type="Pfam" id="PF00462"/>
    </source>
</evidence>
<accession>A0A2N5H690</accession>
<dbReference type="GO" id="GO:0009055">
    <property type="term" value="F:electron transfer activity"/>
    <property type="evidence" value="ECO:0007669"/>
    <property type="project" value="TreeGrafter"/>
</dbReference>
<dbReference type="InterPro" id="IPR036249">
    <property type="entry name" value="Thioredoxin-like_sf"/>
</dbReference>
<proteinExistence type="predicted"/>
<dbReference type="Gene3D" id="3.40.30.10">
    <property type="entry name" value="Glutaredoxin"/>
    <property type="match status" value="1"/>
</dbReference>
<evidence type="ECO:0000313" key="3">
    <source>
        <dbReference type="Proteomes" id="UP000234950"/>
    </source>
</evidence>
<sequence>MAKHEVIVYSSNGCSYCEKVKSFLDEKGIPFEERNASIHNEYIEQLKMRKIYATPATFINGELVLGFQEKKFNKLLGLVETEHSTIKN</sequence>
<protein>
    <submittedName>
        <fullName evidence="2">NrdH-redoxin</fullName>
    </submittedName>
</protein>
<gene>
    <name evidence="2" type="ORF">CVD27_26855</name>
</gene>
<dbReference type="OrthoDB" id="9795531at2"/>
<dbReference type="InterPro" id="IPR051548">
    <property type="entry name" value="Grx-like_ET"/>
</dbReference>
<evidence type="ECO:0000313" key="2">
    <source>
        <dbReference type="EMBL" id="PLS01024.1"/>
    </source>
</evidence>
<dbReference type="PROSITE" id="PS51354">
    <property type="entry name" value="GLUTAREDOXIN_2"/>
    <property type="match status" value="1"/>
</dbReference>
<dbReference type="EMBL" id="PGVE01000107">
    <property type="protein sequence ID" value="PLS01024.1"/>
    <property type="molecule type" value="Genomic_DNA"/>
</dbReference>
<dbReference type="PANTHER" id="PTHR34386">
    <property type="entry name" value="GLUTAREDOXIN"/>
    <property type="match status" value="1"/>
</dbReference>
<dbReference type="GO" id="GO:0045454">
    <property type="term" value="P:cell redox homeostasis"/>
    <property type="evidence" value="ECO:0007669"/>
    <property type="project" value="TreeGrafter"/>
</dbReference>
<dbReference type="CDD" id="cd02976">
    <property type="entry name" value="NrdH"/>
    <property type="match status" value="1"/>
</dbReference>
<comment type="caution">
    <text evidence="2">The sequence shown here is derived from an EMBL/GenBank/DDBJ whole genome shotgun (WGS) entry which is preliminary data.</text>
</comment>
<reference evidence="2 3" key="1">
    <citation type="submission" date="2017-11" db="EMBL/GenBank/DDBJ databases">
        <title>Comparitive Functional Genomics of Dry Heat Resistant strains isolated from the Viking Spacecraft.</title>
        <authorList>
            <person name="Seuylemezian A."/>
            <person name="Cooper K."/>
            <person name="Vaishampayan P."/>
        </authorList>
    </citation>
    <scope>NUCLEOTIDE SEQUENCE [LARGE SCALE GENOMIC DNA]</scope>
    <source>
        <strain evidence="2 3">V32-6</strain>
    </source>
</reference>
<name>A0A2N5H690_9BACI</name>
<dbReference type="Pfam" id="PF00462">
    <property type="entry name" value="Glutaredoxin"/>
    <property type="match status" value="1"/>
</dbReference>
<dbReference type="InterPro" id="IPR002109">
    <property type="entry name" value="Glutaredoxin"/>
</dbReference>
<dbReference type="SUPFAM" id="SSF52833">
    <property type="entry name" value="Thioredoxin-like"/>
    <property type="match status" value="1"/>
</dbReference>
<dbReference type="AlphaFoldDB" id="A0A2N5H690"/>